<dbReference type="PANTHER" id="PTHR43857">
    <property type="entry name" value="BLR7761 PROTEIN"/>
    <property type="match status" value="1"/>
</dbReference>
<evidence type="ECO:0000313" key="1">
    <source>
        <dbReference type="EMBL" id="POF29724.1"/>
    </source>
</evidence>
<dbReference type="AlphaFoldDB" id="A0A2S3UPX3"/>
<protein>
    <submittedName>
        <fullName evidence="1">Enamine deaminase RidA (YjgF/YER057c/UK114 family)</fullName>
    </submittedName>
</protein>
<dbReference type="PANTHER" id="PTHR43857:SF1">
    <property type="entry name" value="YJGH FAMILY PROTEIN"/>
    <property type="match status" value="1"/>
</dbReference>
<accession>A0A2S3UPX3</accession>
<reference evidence="1 2" key="1">
    <citation type="submission" date="2018-01" db="EMBL/GenBank/DDBJ databases">
        <title>Genomic Encyclopedia of Archaeal and Bacterial Type Strains, Phase II (KMG-II): from individual species to whole genera.</title>
        <authorList>
            <person name="Goeker M."/>
        </authorList>
    </citation>
    <scope>NUCLEOTIDE SEQUENCE [LARGE SCALE GENOMIC DNA]</scope>
    <source>
        <strain evidence="1 2">DSM 17023</strain>
    </source>
</reference>
<comment type="caution">
    <text evidence="1">The sequence shown here is derived from an EMBL/GenBank/DDBJ whole genome shotgun (WGS) entry which is preliminary data.</text>
</comment>
<dbReference type="CDD" id="cd00448">
    <property type="entry name" value="YjgF_YER057c_UK114_family"/>
    <property type="match status" value="1"/>
</dbReference>
<dbReference type="InterPro" id="IPR006175">
    <property type="entry name" value="YjgF/YER057c/UK114"/>
</dbReference>
<evidence type="ECO:0000313" key="2">
    <source>
        <dbReference type="Proteomes" id="UP000236959"/>
    </source>
</evidence>
<dbReference type="InterPro" id="IPR035959">
    <property type="entry name" value="RutC-like_sf"/>
</dbReference>
<dbReference type="SUPFAM" id="SSF55298">
    <property type="entry name" value="YjgF-like"/>
    <property type="match status" value="1"/>
</dbReference>
<keyword evidence="2" id="KW-1185">Reference proteome</keyword>
<dbReference type="Gene3D" id="3.30.1330.40">
    <property type="entry name" value="RutC-like"/>
    <property type="match status" value="1"/>
</dbReference>
<dbReference type="Pfam" id="PF01042">
    <property type="entry name" value="Ribonuc_L-PSP"/>
    <property type="match status" value="1"/>
</dbReference>
<proteinExistence type="predicted"/>
<gene>
    <name evidence="1" type="ORF">CLV41_108149</name>
</gene>
<sequence length="104" mass="10876">MAYVSGQVAWRPDGLPVPGDLVEQMKLVTANASSALTAIGAAPEDIVIARCFMTDLTPERLEQAFPPLLAFFGGAQPCITGVGVAALAAPDLQVELELTVRLPN</sequence>
<dbReference type="EMBL" id="PPCN01000008">
    <property type="protein sequence ID" value="POF29724.1"/>
    <property type="molecule type" value="Genomic_DNA"/>
</dbReference>
<name>A0A2S3UPX3_9HYPH</name>
<dbReference type="Proteomes" id="UP000236959">
    <property type="component" value="Unassembled WGS sequence"/>
</dbReference>
<organism evidence="1 2">
    <name type="scientific">Roseibium marinum</name>
    <dbReference type="NCBI Taxonomy" id="281252"/>
    <lineage>
        <taxon>Bacteria</taxon>
        <taxon>Pseudomonadati</taxon>
        <taxon>Pseudomonadota</taxon>
        <taxon>Alphaproteobacteria</taxon>
        <taxon>Hyphomicrobiales</taxon>
        <taxon>Stappiaceae</taxon>
        <taxon>Roseibium</taxon>
    </lineage>
</organism>